<dbReference type="PANTHER" id="PTHR47657">
    <property type="entry name" value="STEROL REGULATORY ELEMENT-BINDING PROTEIN ECM22"/>
    <property type="match status" value="1"/>
</dbReference>
<comment type="caution">
    <text evidence="2">The sequence shown here is derived from an EMBL/GenBank/DDBJ whole genome shotgun (WGS) entry which is preliminary data.</text>
</comment>
<proteinExistence type="predicted"/>
<dbReference type="GO" id="GO:0000981">
    <property type="term" value="F:DNA-binding transcription factor activity, RNA polymerase II-specific"/>
    <property type="evidence" value="ECO:0007669"/>
    <property type="project" value="TreeGrafter"/>
</dbReference>
<gene>
    <name evidence="2" type="ORF">NKR23_g3183</name>
</gene>
<dbReference type="Pfam" id="PF11951">
    <property type="entry name" value="Fungal_trans_2"/>
    <property type="match status" value="1"/>
</dbReference>
<dbReference type="AlphaFoldDB" id="A0AA38VMA9"/>
<keyword evidence="3" id="KW-1185">Reference proteome</keyword>
<reference evidence="2" key="1">
    <citation type="submission" date="2022-07" db="EMBL/GenBank/DDBJ databases">
        <title>Fungi with potential for degradation of polypropylene.</title>
        <authorList>
            <person name="Gostincar C."/>
        </authorList>
    </citation>
    <scope>NUCLEOTIDE SEQUENCE</scope>
    <source>
        <strain evidence="2">EXF-13308</strain>
    </source>
</reference>
<sequence length="311" mass="34488">MDDLRFFQHFLLHAYPPLPIRGVAVWRDVAALCHSYDYLVHAMLGLAASHLSLGATTSSRTSFTAQAFEHRVTAINLLNQALSEPCASKAEGDARFAAIMSLTFQSSYMPEGMLDFLSMIRGCTVVSHSAMPAFEDSMFRSFSLEGHIESLRSLNQGREDSPEDEGLVDAFLSSIRAVGALCRSTMEVRFLAAFEAVVKTAKISAVDSFAGLSAFYMIFGQATNEDFKAFRDPGNFAAQILLAHFFLVEYMIGAIALQPIMGSFPFRKEITVAWIRAIADKLPAEYDQHIRWPLEFAEFLLNDKSRGALPE</sequence>
<evidence type="ECO:0000256" key="1">
    <source>
        <dbReference type="ARBA" id="ARBA00023242"/>
    </source>
</evidence>
<evidence type="ECO:0000313" key="3">
    <source>
        <dbReference type="Proteomes" id="UP001174694"/>
    </source>
</evidence>
<dbReference type="InterPro" id="IPR052400">
    <property type="entry name" value="Zn2-C6_fungal_TF"/>
</dbReference>
<dbReference type="PANTHER" id="PTHR47657:SF7">
    <property type="entry name" value="STEROL REGULATORY ELEMENT-BINDING PROTEIN ECM22"/>
    <property type="match status" value="1"/>
</dbReference>
<protein>
    <submittedName>
        <fullName evidence="2">Sterol uptake control protein 2</fullName>
    </submittedName>
</protein>
<accession>A0AA38VMA9</accession>
<keyword evidence="1" id="KW-0539">Nucleus</keyword>
<dbReference type="EMBL" id="JANBVO010000006">
    <property type="protein sequence ID" value="KAJ9151319.1"/>
    <property type="molecule type" value="Genomic_DNA"/>
</dbReference>
<evidence type="ECO:0000313" key="2">
    <source>
        <dbReference type="EMBL" id="KAJ9151319.1"/>
    </source>
</evidence>
<organism evidence="2 3">
    <name type="scientific">Pleurostoma richardsiae</name>
    <dbReference type="NCBI Taxonomy" id="41990"/>
    <lineage>
        <taxon>Eukaryota</taxon>
        <taxon>Fungi</taxon>
        <taxon>Dikarya</taxon>
        <taxon>Ascomycota</taxon>
        <taxon>Pezizomycotina</taxon>
        <taxon>Sordariomycetes</taxon>
        <taxon>Sordariomycetidae</taxon>
        <taxon>Calosphaeriales</taxon>
        <taxon>Pleurostomataceae</taxon>
        <taxon>Pleurostoma</taxon>
    </lineage>
</organism>
<name>A0AA38VMA9_9PEZI</name>
<dbReference type="Proteomes" id="UP001174694">
    <property type="component" value="Unassembled WGS sequence"/>
</dbReference>
<dbReference type="InterPro" id="IPR021858">
    <property type="entry name" value="Fun_TF"/>
</dbReference>